<dbReference type="AlphaFoldDB" id="A0A9P9AKQ5"/>
<feature type="region of interest" description="Disordered" evidence="2">
    <location>
        <begin position="410"/>
        <end position="433"/>
    </location>
</feature>
<feature type="coiled-coil region" evidence="1">
    <location>
        <begin position="231"/>
        <end position="286"/>
    </location>
</feature>
<organism evidence="3 4">
    <name type="scientific">Thelonectria olida</name>
    <dbReference type="NCBI Taxonomy" id="1576542"/>
    <lineage>
        <taxon>Eukaryota</taxon>
        <taxon>Fungi</taxon>
        <taxon>Dikarya</taxon>
        <taxon>Ascomycota</taxon>
        <taxon>Pezizomycotina</taxon>
        <taxon>Sordariomycetes</taxon>
        <taxon>Hypocreomycetidae</taxon>
        <taxon>Hypocreales</taxon>
        <taxon>Nectriaceae</taxon>
        <taxon>Thelonectria</taxon>
    </lineage>
</organism>
<feature type="compositionally biased region" description="Polar residues" evidence="2">
    <location>
        <begin position="412"/>
        <end position="427"/>
    </location>
</feature>
<reference evidence="3 4" key="1">
    <citation type="journal article" date="2021" name="Nat. Commun.">
        <title>Genetic determinants of endophytism in the Arabidopsis root mycobiome.</title>
        <authorList>
            <person name="Mesny F."/>
            <person name="Miyauchi S."/>
            <person name="Thiergart T."/>
            <person name="Pickel B."/>
            <person name="Atanasova L."/>
            <person name="Karlsson M."/>
            <person name="Huettel B."/>
            <person name="Barry K.W."/>
            <person name="Haridas S."/>
            <person name="Chen C."/>
            <person name="Bauer D."/>
            <person name="Andreopoulos W."/>
            <person name="Pangilinan J."/>
            <person name="LaButti K."/>
            <person name="Riley R."/>
            <person name="Lipzen A."/>
            <person name="Clum A."/>
            <person name="Drula E."/>
            <person name="Henrissat B."/>
            <person name="Kohler A."/>
            <person name="Grigoriev I.V."/>
            <person name="Martin F.M."/>
            <person name="Hacquard S."/>
        </authorList>
    </citation>
    <scope>NUCLEOTIDE SEQUENCE [LARGE SCALE GENOMIC DNA]</scope>
    <source>
        <strain evidence="3 4">MPI-CAGE-CH-0241</strain>
    </source>
</reference>
<dbReference type="Proteomes" id="UP000777438">
    <property type="component" value="Unassembled WGS sequence"/>
</dbReference>
<evidence type="ECO:0000313" key="4">
    <source>
        <dbReference type="Proteomes" id="UP000777438"/>
    </source>
</evidence>
<sequence length="433" mass="49949">MSPTSCLERRFRLRDNDALKASNIGGYNKLHYWTSRRGLIRLVQGNVFDAFEQMLNHRDDWLLEMGTGNYDVAWSGTNDDLDALLDMSVIVLGGYLVVRTRELIGVELGRSLPPIKDDDYVSYIQHHQLATVALFSTAWHEDVSEAFYVGKLPKHLTAFAERQTKTLRFAVLGRNMLLDHRAYYLRDVAARLRTYSVGLHEHNTEVVEHYNALQRQFNELSTKALELDYTNSEAANQIATLTRDMQRLSTENNTAMKELTSKSQALENVERQYLNTSEALTALEKRWQKVELPCQCLIYRGCMEKLSKSSEEKLGENWKMYWEAKVDEAIKAQQGPVWKLLKNLGEKKHRAPRDKSVVGELKGTGTALYRRLSDQIHQPDFQDVVVDCTPHSEYWYALEREVLPTIKMMADNQPQNQTSEAERSNNWWERGPG</sequence>
<evidence type="ECO:0000313" key="3">
    <source>
        <dbReference type="EMBL" id="KAH6879489.1"/>
    </source>
</evidence>
<comment type="caution">
    <text evidence="3">The sequence shown here is derived from an EMBL/GenBank/DDBJ whole genome shotgun (WGS) entry which is preliminary data.</text>
</comment>
<protein>
    <submittedName>
        <fullName evidence="3">Uncharacterized protein</fullName>
    </submittedName>
</protein>
<gene>
    <name evidence="3" type="ORF">B0T10DRAFT_464527</name>
</gene>
<name>A0A9P9AKQ5_9HYPO</name>
<evidence type="ECO:0000256" key="2">
    <source>
        <dbReference type="SAM" id="MobiDB-lite"/>
    </source>
</evidence>
<keyword evidence="4" id="KW-1185">Reference proteome</keyword>
<evidence type="ECO:0000256" key="1">
    <source>
        <dbReference type="SAM" id="Coils"/>
    </source>
</evidence>
<dbReference type="OrthoDB" id="10671563at2759"/>
<proteinExistence type="predicted"/>
<dbReference type="EMBL" id="JAGPYM010000029">
    <property type="protein sequence ID" value="KAH6879489.1"/>
    <property type="molecule type" value="Genomic_DNA"/>
</dbReference>
<accession>A0A9P9AKQ5</accession>
<keyword evidence="1" id="KW-0175">Coiled coil</keyword>